<reference evidence="1" key="1">
    <citation type="submission" date="2020-08" db="EMBL/GenBank/DDBJ databases">
        <title>Multicomponent nature underlies the extraordinary mechanical properties of spider dragline silk.</title>
        <authorList>
            <person name="Kono N."/>
            <person name="Nakamura H."/>
            <person name="Mori M."/>
            <person name="Yoshida Y."/>
            <person name="Ohtoshi R."/>
            <person name="Malay A.D."/>
            <person name="Moran D.A.P."/>
            <person name="Tomita M."/>
            <person name="Numata K."/>
            <person name="Arakawa K."/>
        </authorList>
    </citation>
    <scope>NUCLEOTIDE SEQUENCE</scope>
</reference>
<evidence type="ECO:0000313" key="1">
    <source>
        <dbReference type="EMBL" id="GFT05535.1"/>
    </source>
</evidence>
<protein>
    <submittedName>
        <fullName evidence="1">Uncharacterized protein</fullName>
    </submittedName>
</protein>
<accession>A0A8X6NBD4</accession>
<proteinExistence type="predicted"/>
<evidence type="ECO:0000313" key="2">
    <source>
        <dbReference type="Proteomes" id="UP000887013"/>
    </source>
</evidence>
<dbReference type="EMBL" id="BMAW01056371">
    <property type="protein sequence ID" value="GFT05535.1"/>
    <property type="molecule type" value="Genomic_DNA"/>
</dbReference>
<sequence length="100" mass="11454">MWGYSDTNEAGGRFQDFLSSSTFELVYSKADPHTYLHYNGRSFTPNLLMVTTDFYKFTKRAVLKDPCSGHRQELAEVEIHKADQRPFSSSKTSCSFKKAN</sequence>
<dbReference type="Proteomes" id="UP000887013">
    <property type="component" value="Unassembled WGS sequence"/>
</dbReference>
<keyword evidence="2" id="KW-1185">Reference proteome</keyword>
<name>A0A8X6NBD4_NEPPI</name>
<gene>
    <name evidence="1" type="ORF">NPIL_576971</name>
</gene>
<organism evidence="1 2">
    <name type="scientific">Nephila pilipes</name>
    <name type="common">Giant wood spider</name>
    <name type="synonym">Nephila maculata</name>
    <dbReference type="NCBI Taxonomy" id="299642"/>
    <lineage>
        <taxon>Eukaryota</taxon>
        <taxon>Metazoa</taxon>
        <taxon>Ecdysozoa</taxon>
        <taxon>Arthropoda</taxon>
        <taxon>Chelicerata</taxon>
        <taxon>Arachnida</taxon>
        <taxon>Araneae</taxon>
        <taxon>Araneomorphae</taxon>
        <taxon>Entelegynae</taxon>
        <taxon>Araneoidea</taxon>
        <taxon>Nephilidae</taxon>
        <taxon>Nephila</taxon>
    </lineage>
</organism>
<comment type="caution">
    <text evidence="1">The sequence shown here is derived from an EMBL/GenBank/DDBJ whole genome shotgun (WGS) entry which is preliminary data.</text>
</comment>
<dbReference type="OrthoDB" id="6621432at2759"/>
<dbReference type="AlphaFoldDB" id="A0A8X6NBD4"/>